<keyword evidence="2" id="KW-1185">Reference proteome</keyword>
<reference evidence="2" key="1">
    <citation type="journal article" date="2022" name="Mol. Ecol. Resour.">
        <title>The genomes of chicory, endive, great burdock and yacon provide insights into Asteraceae palaeo-polyploidization history and plant inulin production.</title>
        <authorList>
            <person name="Fan W."/>
            <person name="Wang S."/>
            <person name="Wang H."/>
            <person name="Wang A."/>
            <person name="Jiang F."/>
            <person name="Liu H."/>
            <person name="Zhao H."/>
            <person name="Xu D."/>
            <person name="Zhang Y."/>
        </authorList>
    </citation>
    <scope>NUCLEOTIDE SEQUENCE [LARGE SCALE GENOMIC DNA]</scope>
    <source>
        <strain evidence="2">cv. Yunnan</strain>
    </source>
</reference>
<name>A0ACB9FV81_9ASTR</name>
<accession>A0ACB9FV81</accession>
<organism evidence="1 2">
    <name type="scientific">Smallanthus sonchifolius</name>
    <dbReference type="NCBI Taxonomy" id="185202"/>
    <lineage>
        <taxon>Eukaryota</taxon>
        <taxon>Viridiplantae</taxon>
        <taxon>Streptophyta</taxon>
        <taxon>Embryophyta</taxon>
        <taxon>Tracheophyta</taxon>
        <taxon>Spermatophyta</taxon>
        <taxon>Magnoliopsida</taxon>
        <taxon>eudicotyledons</taxon>
        <taxon>Gunneridae</taxon>
        <taxon>Pentapetalae</taxon>
        <taxon>asterids</taxon>
        <taxon>campanulids</taxon>
        <taxon>Asterales</taxon>
        <taxon>Asteraceae</taxon>
        <taxon>Asteroideae</taxon>
        <taxon>Heliantheae alliance</taxon>
        <taxon>Millerieae</taxon>
        <taxon>Smallanthus</taxon>
    </lineage>
</organism>
<gene>
    <name evidence="1" type="ORF">L1987_49230</name>
</gene>
<evidence type="ECO:0000313" key="2">
    <source>
        <dbReference type="Proteomes" id="UP001056120"/>
    </source>
</evidence>
<dbReference type="EMBL" id="CM042033">
    <property type="protein sequence ID" value="KAI3774671.1"/>
    <property type="molecule type" value="Genomic_DNA"/>
</dbReference>
<proteinExistence type="predicted"/>
<comment type="caution">
    <text evidence="1">The sequence shown here is derived from an EMBL/GenBank/DDBJ whole genome shotgun (WGS) entry which is preliminary data.</text>
</comment>
<sequence>MTKLRCDHLQENAKRFFLLSVYVRAAEKDLKRKLAIANWDCENVVDLTNCEDGPDADGKADDFYATDNDDLYDSNSDELADSAESVLCFKPSSNQSRLARHTHRWVITLLKSKGRWLFATGI</sequence>
<dbReference type="Proteomes" id="UP001056120">
    <property type="component" value="Linkage Group LG16"/>
</dbReference>
<reference evidence="1 2" key="2">
    <citation type="journal article" date="2022" name="Mol. Ecol. Resour.">
        <title>The genomes of chicory, endive, great burdock and yacon provide insights into Asteraceae paleo-polyploidization history and plant inulin production.</title>
        <authorList>
            <person name="Fan W."/>
            <person name="Wang S."/>
            <person name="Wang H."/>
            <person name="Wang A."/>
            <person name="Jiang F."/>
            <person name="Liu H."/>
            <person name="Zhao H."/>
            <person name="Xu D."/>
            <person name="Zhang Y."/>
        </authorList>
    </citation>
    <scope>NUCLEOTIDE SEQUENCE [LARGE SCALE GENOMIC DNA]</scope>
    <source>
        <strain evidence="2">cv. Yunnan</strain>
        <tissue evidence="1">Leaves</tissue>
    </source>
</reference>
<evidence type="ECO:0000313" key="1">
    <source>
        <dbReference type="EMBL" id="KAI3774671.1"/>
    </source>
</evidence>
<protein>
    <submittedName>
        <fullName evidence="1">Uncharacterized protein</fullName>
    </submittedName>
</protein>